<feature type="domain" description="Rhodanese" evidence="2">
    <location>
        <begin position="38"/>
        <end position="149"/>
    </location>
</feature>
<comment type="caution">
    <text evidence="3">The sequence shown here is derived from an EMBL/GenBank/DDBJ whole genome shotgun (WGS) entry which is preliminary data.</text>
</comment>
<dbReference type="PANTHER" id="PTHR10828">
    <property type="entry name" value="M-PHASE INDUCER PHOSPHATASE DUAL SPECIFICITY PHOSPHATASE CDC25"/>
    <property type="match status" value="1"/>
</dbReference>
<evidence type="ECO:0000313" key="4">
    <source>
        <dbReference type="Proteomes" id="UP000800235"/>
    </source>
</evidence>
<keyword evidence="4" id="KW-1185">Reference proteome</keyword>
<dbReference type="SMART" id="SM00450">
    <property type="entry name" value="RHOD"/>
    <property type="match status" value="1"/>
</dbReference>
<accession>A0A9P4P0C6</accession>
<protein>
    <recommendedName>
        <fullName evidence="2">Rhodanese domain-containing protein</fullName>
    </recommendedName>
</protein>
<sequence>MAQEELPWHASLPAPTRTAPLFKKEDLLRQMSILGDLLNAGTLLIDVRRTDYEGGAIKGSLNMPAQSFYQNMATLYRLCKGDGMMVISRVMFYCGSSNGRGPRCAGWFADYVAQRGEADGLPETMIEPRVFTLEGGIKGWVAGGPPYRQLVENFDESYWMQFAEVKTAGKRIMDTSMDDANDEWTGNGDENAKRLRS</sequence>
<dbReference type="EMBL" id="MU007012">
    <property type="protein sequence ID" value="KAF2435865.1"/>
    <property type="molecule type" value="Genomic_DNA"/>
</dbReference>
<dbReference type="PROSITE" id="PS50206">
    <property type="entry name" value="RHODANESE_3"/>
    <property type="match status" value="1"/>
</dbReference>
<dbReference type="GO" id="GO:0004725">
    <property type="term" value="F:protein tyrosine phosphatase activity"/>
    <property type="evidence" value="ECO:0007669"/>
    <property type="project" value="TreeGrafter"/>
</dbReference>
<dbReference type="SUPFAM" id="SSF52821">
    <property type="entry name" value="Rhodanese/Cell cycle control phosphatase"/>
    <property type="match status" value="1"/>
</dbReference>
<evidence type="ECO:0000256" key="1">
    <source>
        <dbReference type="SAM" id="MobiDB-lite"/>
    </source>
</evidence>
<organism evidence="3 4">
    <name type="scientific">Tothia fuscella</name>
    <dbReference type="NCBI Taxonomy" id="1048955"/>
    <lineage>
        <taxon>Eukaryota</taxon>
        <taxon>Fungi</taxon>
        <taxon>Dikarya</taxon>
        <taxon>Ascomycota</taxon>
        <taxon>Pezizomycotina</taxon>
        <taxon>Dothideomycetes</taxon>
        <taxon>Pleosporomycetidae</taxon>
        <taxon>Venturiales</taxon>
        <taxon>Cylindrosympodiaceae</taxon>
        <taxon>Tothia</taxon>
    </lineage>
</organism>
<reference evidence="3" key="1">
    <citation type="journal article" date="2020" name="Stud. Mycol.">
        <title>101 Dothideomycetes genomes: a test case for predicting lifestyles and emergence of pathogens.</title>
        <authorList>
            <person name="Haridas S."/>
            <person name="Albert R."/>
            <person name="Binder M."/>
            <person name="Bloem J."/>
            <person name="Labutti K."/>
            <person name="Salamov A."/>
            <person name="Andreopoulos B."/>
            <person name="Baker S."/>
            <person name="Barry K."/>
            <person name="Bills G."/>
            <person name="Bluhm B."/>
            <person name="Cannon C."/>
            <person name="Castanera R."/>
            <person name="Culley D."/>
            <person name="Daum C."/>
            <person name="Ezra D."/>
            <person name="Gonzalez J."/>
            <person name="Henrissat B."/>
            <person name="Kuo A."/>
            <person name="Liang C."/>
            <person name="Lipzen A."/>
            <person name="Lutzoni F."/>
            <person name="Magnuson J."/>
            <person name="Mondo S."/>
            <person name="Nolan M."/>
            <person name="Ohm R."/>
            <person name="Pangilinan J."/>
            <person name="Park H.-J."/>
            <person name="Ramirez L."/>
            <person name="Alfaro M."/>
            <person name="Sun H."/>
            <person name="Tritt A."/>
            <person name="Yoshinaga Y."/>
            <person name="Zwiers L.-H."/>
            <person name="Turgeon B."/>
            <person name="Goodwin S."/>
            <person name="Spatafora J."/>
            <person name="Crous P."/>
            <person name="Grigoriev I."/>
        </authorList>
    </citation>
    <scope>NUCLEOTIDE SEQUENCE</scope>
    <source>
        <strain evidence="3">CBS 130266</strain>
    </source>
</reference>
<dbReference type="OrthoDB" id="8300214at2759"/>
<dbReference type="Gene3D" id="3.40.250.10">
    <property type="entry name" value="Rhodanese-like domain"/>
    <property type="match status" value="1"/>
</dbReference>
<dbReference type="Proteomes" id="UP000800235">
    <property type="component" value="Unassembled WGS sequence"/>
</dbReference>
<dbReference type="PANTHER" id="PTHR10828:SF50">
    <property type="entry name" value="REDUCTASE (ARC2), PUTATIVE (AFU_ORTHOLOGUE AFUA_6G13400)-RELATED"/>
    <property type="match status" value="1"/>
</dbReference>
<evidence type="ECO:0000259" key="2">
    <source>
        <dbReference type="PROSITE" id="PS50206"/>
    </source>
</evidence>
<dbReference type="InterPro" id="IPR036873">
    <property type="entry name" value="Rhodanese-like_dom_sf"/>
</dbReference>
<dbReference type="Pfam" id="PF00581">
    <property type="entry name" value="Rhodanese"/>
    <property type="match status" value="1"/>
</dbReference>
<dbReference type="AlphaFoldDB" id="A0A9P4P0C6"/>
<evidence type="ECO:0000313" key="3">
    <source>
        <dbReference type="EMBL" id="KAF2435865.1"/>
    </source>
</evidence>
<dbReference type="GO" id="GO:0005737">
    <property type="term" value="C:cytoplasm"/>
    <property type="evidence" value="ECO:0007669"/>
    <property type="project" value="TreeGrafter"/>
</dbReference>
<dbReference type="InterPro" id="IPR001763">
    <property type="entry name" value="Rhodanese-like_dom"/>
</dbReference>
<name>A0A9P4P0C6_9PEZI</name>
<feature type="region of interest" description="Disordered" evidence="1">
    <location>
        <begin position="177"/>
        <end position="197"/>
    </location>
</feature>
<dbReference type="GO" id="GO:0005634">
    <property type="term" value="C:nucleus"/>
    <property type="evidence" value="ECO:0007669"/>
    <property type="project" value="TreeGrafter"/>
</dbReference>
<proteinExistence type="predicted"/>
<gene>
    <name evidence="3" type="ORF">EJ08DRAFT_625527</name>
</gene>